<dbReference type="PROSITE" id="PS00098">
    <property type="entry name" value="THIOLASE_1"/>
    <property type="match status" value="1"/>
</dbReference>
<feature type="domain" description="Thiolase N-terminal" evidence="13">
    <location>
        <begin position="5"/>
        <end position="269"/>
    </location>
</feature>
<dbReference type="InterPro" id="IPR020613">
    <property type="entry name" value="Thiolase_CS"/>
</dbReference>
<evidence type="ECO:0000256" key="1">
    <source>
        <dbReference type="ARBA" id="ARBA00003720"/>
    </source>
</evidence>
<evidence type="ECO:0000256" key="7">
    <source>
        <dbReference type="ARBA" id="ARBA00022797"/>
    </source>
</evidence>
<evidence type="ECO:0000313" key="16">
    <source>
        <dbReference type="Proteomes" id="UP001147005"/>
    </source>
</evidence>
<dbReference type="PIRSF" id="PIRSF000429">
    <property type="entry name" value="Ac-CoA_Ac_transf"/>
    <property type="match status" value="1"/>
</dbReference>
<evidence type="ECO:0000259" key="14">
    <source>
        <dbReference type="Pfam" id="PF02803"/>
    </source>
</evidence>
<protein>
    <recommendedName>
        <fullName evidence="5">Beta-ketoadipyl-CoA thiolase</fullName>
        <ecNumber evidence="4">2.3.1.174</ecNumber>
    </recommendedName>
    <alternativeName>
        <fullName evidence="9">3-oxoadipyl-CoA thiolase</fullName>
    </alternativeName>
</protein>
<dbReference type="NCBIfam" id="NF006551">
    <property type="entry name" value="PRK09050.1"/>
    <property type="match status" value="1"/>
</dbReference>
<dbReference type="EMBL" id="JAKIHW010000009">
    <property type="protein sequence ID" value="MDE9618533.1"/>
    <property type="molecule type" value="Genomic_DNA"/>
</dbReference>
<comment type="function">
    <text evidence="1">Catalyzes thiolytic cleavage of beta-ketoadipyl-CoA to succinyl-CoA and acetyl-CoA.</text>
</comment>
<dbReference type="InterPro" id="IPR020615">
    <property type="entry name" value="Thiolase_acyl_enz_int_AS"/>
</dbReference>
<dbReference type="NCBIfam" id="TIGR01930">
    <property type="entry name" value="AcCoA-C-Actrans"/>
    <property type="match status" value="1"/>
</dbReference>
<evidence type="ECO:0000256" key="8">
    <source>
        <dbReference type="ARBA" id="ARBA00023315"/>
    </source>
</evidence>
<dbReference type="InterPro" id="IPR020610">
    <property type="entry name" value="Thiolase_AS"/>
</dbReference>
<dbReference type="InterPro" id="IPR012793">
    <property type="entry name" value="PcaF"/>
</dbReference>
<evidence type="ECO:0000256" key="6">
    <source>
        <dbReference type="ARBA" id="ARBA00022679"/>
    </source>
</evidence>
<comment type="caution">
    <text evidence="15">The sequence shown here is derived from an EMBL/GenBank/DDBJ whole genome shotgun (WGS) entry which is preliminary data.</text>
</comment>
<feature type="domain" description="Thiolase C-terminal" evidence="14">
    <location>
        <begin position="277"/>
        <end position="400"/>
    </location>
</feature>
<dbReference type="RefSeq" id="WP_275397709.1">
    <property type="nucleotide sequence ID" value="NZ_JAKIHW010000009.1"/>
</dbReference>
<dbReference type="SUPFAM" id="SSF53901">
    <property type="entry name" value="Thiolase-like"/>
    <property type="match status" value="2"/>
</dbReference>
<comment type="similarity">
    <text evidence="3 12">Belongs to the thiolase-like superfamily. Thiolase family.</text>
</comment>
<dbReference type="Gene3D" id="3.40.47.10">
    <property type="match status" value="1"/>
</dbReference>
<dbReference type="EC" id="2.3.1.174" evidence="4"/>
<dbReference type="PROSITE" id="PS00737">
    <property type="entry name" value="THIOLASE_2"/>
    <property type="match status" value="1"/>
</dbReference>
<dbReference type="PANTHER" id="PTHR18919">
    <property type="entry name" value="ACETYL-COA C-ACYLTRANSFERASE"/>
    <property type="match status" value="1"/>
</dbReference>
<feature type="active site" description="Acyl-thioester intermediate" evidence="11">
    <location>
        <position position="90"/>
    </location>
</feature>
<evidence type="ECO:0000256" key="12">
    <source>
        <dbReference type="RuleBase" id="RU003557"/>
    </source>
</evidence>
<keyword evidence="7" id="KW-0058">Aromatic hydrocarbons catabolism</keyword>
<dbReference type="InterPro" id="IPR020617">
    <property type="entry name" value="Thiolase_C"/>
</dbReference>
<evidence type="ECO:0000256" key="10">
    <source>
        <dbReference type="ARBA" id="ARBA00048527"/>
    </source>
</evidence>
<dbReference type="Pfam" id="PF00108">
    <property type="entry name" value="Thiolase_N"/>
    <property type="match status" value="1"/>
</dbReference>
<evidence type="ECO:0000256" key="3">
    <source>
        <dbReference type="ARBA" id="ARBA00010982"/>
    </source>
</evidence>
<keyword evidence="6 12" id="KW-0808">Transferase</keyword>
<dbReference type="InterPro" id="IPR002155">
    <property type="entry name" value="Thiolase"/>
</dbReference>
<dbReference type="InterPro" id="IPR016039">
    <property type="entry name" value="Thiolase-like"/>
</dbReference>
<dbReference type="AlphaFoldDB" id="A0A9X4GM03"/>
<dbReference type="NCBIfam" id="TIGR02430">
    <property type="entry name" value="pcaF"/>
    <property type="match status" value="1"/>
</dbReference>
<evidence type="ECO:0000256" key="11">
    <source>
        <dbReference type="PIRSR" id="PIRSR000429-1"/>
    </source>
</evidence>
<dbReference type="PANTHER" id="PTHR18919:SF107">
    <property type="entry name" value="ACETYL-COA ACETYLTRANSFERASE, CYTOSOLIC"/>
    <property type="match status" value="1"/>
</dbReference>
<feature type="active site" description="Proton acceptor" evidence="11">
    <location>
        <position position="387"/>
    </location>
</feature>
<comment type="pathway">
    <text evidence="2">Aromatic compound metabolism; beta-ketoadipate pathway; acetyl-CoA and succinyl-CoA from 3-oxoadipate: step 2/2.</text>
</comment>
<feature type="active site" description="Proton acceptor" evidence="11">
    <location>
        <position position="357"/>
    </location>
</feature>
<evidence type="ECO:0000256" key="2">
    <source>
        <dbReference type="ARBA" id="ARBA00005071"/>
    </source>
</evidence>
<evidence type="ECO:0000256" key="9">
    <source>
        <dbReference type="ARBA" id="ARBA00041222"/>
    </source>
</evidence>
<dbReference type="Pfam" id="PF02803">
    <property type="entry name" value="Thiolase_C"/>
    <property type="match status" value="1"/>
</dbReference>
<proteinExistence type="inferred from homology"/>
<dbReference type="CDD" id="cd00751">
    <property type="entry name" value="thiolase"/>
    <property type="match status" value="1"/>
</dbReference>
<dbReference type="GO" id="GO:0019619">
    <property type="term" value="P:3,4-dihydroxybenzoate catabolic process"/>
    <property type="evidence" value="ECO:0007669"/>
    <property type="project" value="InterPro"/>
</dbReference>
<sequence>MRDAFICDGIRTPIGRYGGALAGVRADDLAAIPLRELLNRNPRLDPSAIDDVIFGCANQAGEDNRNVAHMATLLAGYPHSVAGTTINRLCGSGLDAIGFAARTIKAGDADLLIAGGVESMSRAPFVMGKATAPFQRQAEMFDTTIGWRFVNPLMQQQFGTDSMPETAENVAELLNISREDQDAFAYRSQQRTAKAQRDGILAQEIVPVQIIGKKGTVSTVREDEHPRAETTLEQLAQLKTPFRKNGVVTAGNASGVNDGAAAMIVASEQHIKAQGLTPRARIVAMATAGVEPKFMGLGPVPAVRKVLERAGLNINDMDVIELNEAFAAQALGVMRQLGLADDAEHVNPNGGAIALGHPLGMSGVRLALAATLQLERRNGRYALCTMCIGVGQGIAMILERV</sequence>
<name>A0A9X4GM03_9ENTR</name>
<accession>A0A9X4GM03</accession>
<gene>
    <name evidence="15" type="primary">pcaF</name>
    <name evidence="15" type="ORF">L2111_10655</name>
</gene>
<reference evidence="15" key="1">
    <citation type="submission" date="2022-01" db="EMBL/GenBank/DDBJ databases">
        <title>Genetic Characterization of Carbapenem-resistant Citrobacter spp. from China: a multicenter study.</title>
        <authorList>
            <person name="Ye L."/>
        </authorList>
    </citation>
    <scope>NUCLEOTIDE SEQUENCE</scope>
    <source>
        <strain evidence="15">IR5432</strain>
    </source>
</reference>
<dbReference type="PROSITE" id="PS00099">
    <property type="entry name" value="THIOLASE_3"/>
    <property type="match status" value="1"/>
</dbReference>
<comment type="catalytic activity">
    <reaction evidence="10">
        <text>succinyl-CoA + acetyl-CoA = 3-oxoadipyl-CoA + CoA</text>
        <dbReference type="Rhea" id="RHEA:19481"/>
        <dbReference type="ChEBI" id="CHEBI:57287"/>
        <dbReference type="ChEBI" id="CHEBI:57288"/>
        <dbReference type="ChEBI" id="CHEBI:57292"/>
        <dbReference type="ChEBI" id="CHEBI:57348"/>
        <dbReference type="EC" id="2.3.1.174"/>
    </reaction>
</comment>
<dbReference type="Proteomes" id="UP001147005">
    <property type="component" value="Unassembled WGS sequence"/>
</dbReference>
<evidence type="ECO:0000256" key="5">
    <source>
        <dbReference type="ARBA" id="ARBA00016181"/>
    </source>
</evidence>
<dbReference type="InterPro" id="IPR020616">
    <property type="entry name" value="Thiolase_N"/>
</dbReference>
<dbReference type="FunFam" id="3.40.47.10:FF:000010">
    <property type="entry name" value="Acetyl-CoA acetyltransferase (Thiolase)"/>
    <property type="match status" value="1"/>
</dbReference>
<evidence type="ECO:0000313" key="15">
    <source>
        <dbReference type="EMBL" id="MDE9618533.1"/>
    </source>
</evidence>
<keyword evidence="8 12" id="KW-0012">Acyltransferase</keyword>
<evidence type="ECO:0000256" key="4">
    <source>
        <dbReference type="ARBA" id="ARBA00012233"/>
    </source>
</evidence>
<evidence type="ECO:0000259" key="13">
    <source>
        <dbReference type="Pfam" id="PF00108"/>
    </source>
</evidence>
<dbReference type="GO" id="GO:0033812">
    <property type="term" value="F:3-oxoadipyl-CoA thiolase activity"/>
    <property type="evidence" value="ECO:0007669"/>
    <property type="project" value="UniProtKB-EC"/>
</dbReference>
<organism evidence="15 16">
    <name type="scientific">Citrobacter portucalensis</name>
    <dbReference type="NCBI Taxonomy" id="1639133"/>
    <lineage>
        <taxon>Bacteria</taxon>
        <taxon>Pseudomonadati</taxon>
        <taxon>Pseudomonadota</taxon>
        <taxon>Gammaproteobacteria</taxon>
        <taxon>Enterobacterales</taxon>
        <taxon>Enterobacteriaceae</taxon>
        <taxon>Citrobacter</taxon>
        <taxon>Citrobacter freundii complex</taxon>
    </lineage>
</organism>